<gene>
    <name evidence="2" type="ORF">LX64_01389</name>
</gene>
<evidence type="ECO:0000259" key="1">
    <source>
        <dbReference type="PROSITE" id="PS50213"/>
    </source>
</evidence>
<name>A0A327QXP1_9BACT</name>
<dbReference type="RefSeq" id="WP_111596848.1">
    <property type="nucleotide sequence ID" value="NZ_QLLL01000002.1"/>
</dbReference>
<dbReference type="InterPro" id="IPR036378">
    <property type="entry name" value="FAS1_dom_sf"/>
</dbReference>
<dbReference type="OrthoDB" id="1144324at2"/>
<dbReference type="AlphaFoldDB" id="A0A327QXP1"/>
<sequence>MKKHKYFLVLAAVMGMTTSCEKDDNTQNIDNNRIPQIIADNFNLSLFNVTATRSNLLESLYGKGPYTVLAPSDAAFQSAGYLDNKAILSADYQLIFKLAGYHVLQGRYELNKLPFLFNQEVQSMSGGKLFVTRWVKNGDTTVTVNGSRVLTNQVPASNGIIEVLDRVLEPYAHNTVVDGVAGETSLTLFSQALVRSGLDKELAGKGPFTVYAPNNTAMIAMGYPTVQAINAANPTTLANIVRYNIVADRRFINDYFLSASNTVGSTQGMIDGNSVKITFVPDPASPGAYKGITLLGTGNTSPVNVTRRDINTGNGVIHIVDQVLKITQ</sequence>
<dbReference type="InterPro" id="IPR000782">
    <property type="entry name" value="FAS1_domain"/>
</dbReference>
<dbReference type="EMBL" id="QLLL01000002">
    <property type="protein sequence ID" value="RAJ08735.1"/>
    <property type="molecule type" value="Genomic_DNA"/>
</dbReference>
<accession>A0A327QXP1</accession>
<evidence type="ECO:0000313" key="3">
    <source>
        <dbReference type="Proteomes" id="UP000249547"/>
    </source>
</evidence>
<evidence type="ECO:0000313" key="2">
    <source>
        <dbReference type="EMBL" id="RAJ08735.1"/>
    </source>
</evidence>
<dbReference type="InterPro" id="IPR050904">
    <property type="entry name" value="Adhesion/Biosynth-related"/>
</dbReference>
<dbReference type="PANTHER" id="PTHR10900">
    <property type="entry name" value="PERIOSTIN-RELATED"/>
    <property type="match status" value="1"/>
</dbReference>
<dbReference type="PROSITE" id="PS50213">
    <property type="entry name" value="FAS1"/>
    <property type="match status" value="2"/>
</dbReference>
<keyword evidence="3" id="KW-1185">Reference proteome</keyword>
<dbReference type="Gene3D" id="2.30.180.10">
    <property type="entry name" value="FAS1 domain"/>
    <property type="match status" value="2"/>
</dbReference>
<organism evidence="2 3">
    <name type="scientific">Chitinophaga skermanii</name>
    <dbReference type="NCBI Taxonomy" id="331697"/>
    <lineage>
        <taxon>Bacteria</taxon>
        <taxon>Pseudomonadati</taxon>
        <taxon>Bacteroidota</taxon>
        <taxon>Chitinophagia</taxon>
        <taxon>Chitinophagales</taxon>
        <taxon>Chitinophagaceae</taxon>
        <taxon>Chitinophaga</taxon>
    </lineage>
</organism>
<comment type="caution">
    <text evidence="2">The sequence shown here is derived from an EMBL/GenBank/DDBJ whole genome shotgun (WGS) entry which is preliminary data.</text>
</comment>
<feature type="domain" description="FAS1" evidence="1">
    <location>
        <begin position="31"/>
        <end position="168"/>
    </location>
</feature>
<dbReference type="SUPFAM" id="SSF82153">
    <property type="entry name" value="FAS1 domain"/>
    <property type="match status" value="2"/>
</dbReference>
<dbReference type="Pfam" id="PF02469">
    <property type="entry name" value="Fasciclin"/>
    <property type="match status" value="2"/>
</dbReference>
<proteinExistence type="predicted"/>
<dbReference type="SMART" id="SM00554">
    <property type="entry name" value="FAS1"/>
    <property type="match status" value="2"/>
</dbReference>
<reference evidence="2 3" key="1">
    <citation type="submission" date="2018-06" db="EMBL/GenBank/DDBJ databases">
        <title>Genomic Encyclopedia of Archaeal and Bacterial Type Strains, Phase II (KMG-II): from individual species to whole genera.</title>
        <authorList>
            <person name="Goeker M."/>
        </authorList>
    </citation>
    <scope>NUCLEOTIDE SEQUENCE [LARGE SCALE GENOMIC DNA]</scope>
    <source>
        <strain evidence="2 3">DSM 23857</strain>
    </source>
</reference>
<dbReference type="PANTHER" id="PTHR10900:SF77">
    <property type="entry name" value="FI19380P1"/>
    <property type="match status" value="1"/>
</dbReference>
<dbReference type="Proteomes" id="UP000249547">
    <property type="component" value="Unassembled WGS sequence"/>
</dbReference>
<dbReference type="PROSITE" id="PS51257">
    <property type="entry name" value="PROKAR_LIPOPROTEIN"/>
    <property type="match status" value="1"/>
</dbReference>
<protein>
    <submittedName>
        <fullName evidence="2">Putative surface protein with fasciclin (FAS1) repeats</fullName>
    </submittedName>
</protein>
<feature type="domain" description="FAS1" evidence="1">
    <location>
        <begin position="173"/>
        <end position="324"/>
    </location>
</feature>